<evidence type="ECO:0000313" key="2">
    <source>
        <dbReference type="EMBL" id="KZT27165.1"/>
    </source>
</evidence>
<organism evidence="2 3">
    <name type="scientific">Neolentinus lepideus HHB14362 ss-1</name>
    <dbReference type="NCBI Taxonomy" id="1314782"/>
    <lineage>
        <taxon>Eukaryota</taxon>
        <taxon>Fungi</taxon>
        <taxon>Dikarya</taxon>
        <taxon>Basidiomycota</taxon>
        <taxon>Agaricomycotina</taxon>
        <taxon>Agaricomycetes</taxon>
        <taxon>Gloeophyllales</taxon>
        <taxon>Gloeophyllaceae</taxon>
        <taxon>Neolentinus</taxon>
    </lineage>
</organism>
<proteinExistence type="predicted"/>
<feature type="compositionally biased region" description="Low complexity" evidence="1">
    <location>
        <begin position="317"/>
        <end position="337"/>
    </location>
</feature>
<dbReference type="EMBL" id="KV425563">
    <property type="protein sequence ID" value="KZT27165.1"/>
    <property type="molecule type" value="Genomic_DNA"/>
</dbReference>
<gene>
    <name evidence="2" type="ORF">NEOLEDRAFT_1240465</name>
</gene>
<dbReference type="OrthoDB" id="3062651at2759"/>
<dbReference type="AlphaFoldDB" id="A0A165TTT9"/>
<accession>A0A165TTT9</accession>
<feature type="compositionally biased region" description="Basic and acidic residues" evidence="1">
    <location>
        <begin position="279"/>
        <end position="288"/>
    </location>
</feature>
<feature type="region of interest" description="Disordered" evidence="1">
    <location>
        <begin position="76"/>
        <end position="117"/>
    </location>
</feature>
<feature type="compositionally biased region" description="Basic and acidic residues" evidence="1">
    <location>
        <begin position="300"/>
        <end position="316"/>
    </location>
</feature>
<sequence>MESLPCKGKDENGKDCTCLRFMRKPNQDPNEPHICRDCAHAESSHPSTGSSIASVLSSYRDPLKLGTKLVLKTSAKDAVRETNTGLKRPAAHSASESHSKKVKAPLGSQTLTHADKPKDKEEVAVGWVVVVPDGLDEDGDLIITSAPSSLAQLLQREVWKLAVSKNRDGSVLAFRRDWDEAHVDEWLRGFFPEVFQFLDNSDHPIDERPWTLLLKSQRALVKYPKAPDGEGLDACKGGIGHSWKQRIIYIASNVTLPFEQYTNGWKETDATEAPVTPTRETKKLEHEGGPGAGKGKGTARGKDKIKGKGKGKEKDTATATTSNSGGTSNSTLTRGTTPIVIKSDSEDTPSDMEFEPSSPISRHLRPRPSPIIPPLSLSPSPPPVSSLFMYAGAGEASAATTSSNTTSGHSTTWLDPSLDALPLRADPSTQATISVTHQAATHSAYIQLSDDIEDEPSPWAKGYMI</sequence>
<reference evidence="2 3" key="1">
    <citation type="journal article" date="2016" name="Mol. Biol. Evol.">
        <title>Comparative Genomics of Early-Diverging Mushroom-Forming Fungi Provides Insights into the Origins of Lignocellulose Decay Capabilities.</title>
        <authorList>
            <person name="Nagy L.G."/>
            <person name="Riley R."/>
            <person name="Tritt A."/>
            <person name="Adam C."/>
            <person name="Daum C."/>
            <person name="Floudas D."/>
            <person name="Sun H."/>
            <person name="Yadav J.S."/>
            <person name="Pangilinan J."/>
            <person name="Larsson K.H."/>
            <person name="Matsuura K."/>
            <person name="Barry K."/>
            <person name="Labutti K."/>
            <person name="Kuo R."/>
            <person name="Ohm R.A."/>
            <person name="Bhattacharya S.S."/>
            <person name="Shirouzu T."/>
            <person name="Yoshinaga Y."/>
            <person name="Martin F.M."/>
            <person name="Grigoriev I.V."/>
            <person name="Hibbett D.S."/>
        </authorList>
    </citation>
    <scope>NUCLEOTIDE SEQUENCE [LARGE SCALE GENOMIC DNA]</scope>
    <source>
        <strain evidence="2 3">HHB14362 ss-1</strain>
    </source>
</reference>
<dbReference type="Proteomes" id="UP000076761">
    <property type="component" value="Unassembled WGS sequence"/>
</dbReference>
<evidence type="ECO:0000256" key="1">
    <source>
        <dbReference type="SAM" id="MobiDB-lite"/>
    </source>
</evidence>
<feature type="region of interest" description="Disordered" evidence="1">
    <location>
        <begin position="267"/>
        <end position="380"/>
    </location>
</feature>
<dbReference type="InParanoid" id="A0A165TTT9"/>
<evidence type="ECO:0000313" key="3">
    <source>
        <dbReference type="Proteomes" id="UP000076761"/>
    </source>
</evidence>
<protein>
    <submittedName>
        <fullName evidence="2">Uncharacterized protein</fullName>
    </submittedName>
</protein>
<keyword evidence="3" id="KW-1185">Reference proteome</keyword>
<name>A0A165TTT9_9AGAM</name>